<gene>
    <name evidence="2" type="ordered locus">SGRA_3114</name>
</gene>
<evidence type="ECO:0000256" key="1">
    <source>
        <dbReference type="SAM" id="SignalP"/>
    </source>
</evidence>
<dbReference type="PROSITE" id="PS51257">
    <property type="entry name" value="PROKAR_LIPOPROTEIN"/>
    <property type="match status" value="1"/>
</dbReference>
<keyword evidence="1" id="KW-0732">Signal</keyword>
<dbReference type="Proteomes" id="UP000007519">
    <property type="component" value="Chromosome"/>
</dbReference>
<feature type="signal peptide" evidence="1">
    <location>
        <begin position="1"/>
        <end position="23"/>
    </location>
</feature>
<dbReference type="STRING" id="984262.SGRA_3114"/>
<feature type="chain" id="PRO_5003604677" description="Lipoprotein" evidence="1">
    <location>
        <begin position="24"/>
        <end position="182"/>
    </location>
</feature>
<dbReference type="EMBL" id="CP002831">
    <property type="protein sequence ID" value="AFC25842.1"/>
    <property type="molecule type" value="Genomic_DNA"/>
</dbReference>
<organism evidence="2 3">
    <name type="scientific">Saprospira grandis (strain Lewin)</name>
    <dbReference type="NCBI Taxonomy" id="984262"/>
    <lineage>
        <taxon>Bacteria</taxon>
        <taxon>Pseudomonadati</taxon>
        <taxon>Bacteroidota</taxon>
        <taxon>Saprospiria</taxon>
        <taxon>Saprospirales</taxon>
        <taxon>Saprospiraceae</taxon>
        <taxon>Saprospira</taxon>
    </lineage>
</organism>
<protein>
    <recommendedName>
        <fullName evidence="4">Lipoprotein</fullName>
    </recommendedName>
</protein>
<name>H6KZR6_SAPGL</name>
<dbReference type="OrthoDB" id="9823664at2"/>
<dbReference type="RefSeq" id="WP_015693441.1">
    <property type="nucleotide sequence ID" value="NC_016940.1"/>
</dbReference>
<evidence type="ECO:0000313" key="2">
    <source>
        <dbReference type="EMBL" id="AFC25842.1"/>
    </source>
</evidence>
<proteinExistence type="predicted"/>
<keyword evidence="3" id="KW-1185">Reference proteome</keyword>
<evidence type="ECO:0008006" key="4">
    <source>
        <dbReference type="Google" id="ProtNLM"/>
    </source>
</evidence>
<evidence type="ECO:0000313" key="3">
    <source>
        <dbReference type="Proteomes" id="UP000007519"/>
    </source>
</evidence>
<sequence>MKYKSSYLLFLFSCLLTYSCSSGNDMDLLNLPKETVYISDGFFEDEDLDGQEISTLTEQTRPKAGPLKMAQLNRPYKRKSNKPEELAKASVWYAINAVYPEPFQSPGLEVLKADLDASQLVMDLKISWRDQWVSHPYIIKGQLKVRPDGSQGSFRIKEKNLEAEALELTHANSPALIELPQL</sequence>
<reference evidence="2 3" key="1">
    <citation type="journal article" date="2012" name="Stand. Genomic Sci.">
        <title>Complete genome sequencing and analysis of Saprospira grandis str. Lewin, a predatory marine bacterium.</title>
        <authorList>
            <person name="Saw J.H."/>
            <person name="Yuryev A."/>
            <person name="Kanbe M."/>
            <person name="Hou S."/>
            <person name="Young A.G."/>
            <person name="Aizawa S."/>
            <person name="Alam M."/>
        </authorList>
    </citation>
    <scope>NUCLEOTIDE SEQUENCE [LARGE SCALE GENOMIC DNA]</scope>
    <source>
        <strain evidence="2 3">Lewin</strain>
    </source>
</reference>
<dbReference type="HOGENOM" id="CLU_1481017_0_0_10"/>
<dbReference type="KEGG" id="sgn:SGRA_3114"/>
<accession>H6KZR6</accession>
<dbReference type="AlphaFoldDB" id="H6KZR6"/>